<dbReference type="AlphaFoldDB" id="A0A926USP7"/>
<keyword evidence="2" id="KW-1185">Reference proteome</keyword>
<dbReference type="Proteomes" id="UP000631421">
    <property type="component" value="Unassembled WGS sequence"/>
</dbReference>
<evidence type="ECO:0000313" key="2">
    <source>
        <dbReference type="Proteomes" id="UP000631421"/>
    </source>
</evidence>
<comment type="caution">
    <text evidence="1">The sequence shown here is derived from an EMBL/GenBank/DDBJ whole genome shotgun (WGS) entry which is preliminary data.</text>
</comment>
<organism evidence="1 2">
    <name type="scientific">Pseudanabaena cinerea FACHB-1277</name>
    <dbReference type="NCBI Taxonomy" id="2949581"/>
    <lineage>
        <taxon>Bacteria</taxon>
        <taxon>Bacillati</taxon>
        <taxon>Cyanobacteriota</taxon>
        <taxon>Cyanophyceae</taxon>
        <taxon>Pseudanabaenales</taxon>
        <taxon>Pseudanabaenaceae</taxon>
        <taxon>Pseudanabaena</taxon>
        <taxon>Pseudanabaena cinerea</taxon>
    </lineage>
</organism>
<proteinExistence type="predicted"/>
<name>A0A926USP7_9CYAN</name>
<reference evidence="1" key="2">
    <citation type="submission" date="2020-08" db="EMBL/GenBank/DDBJ databases">
        <authorList>
            <person name="Chen M."/>
            <person name="Teng W."/>
            <person name="Zhao L."/>
            <person name="Hu C."/>
            <person name="Zhou Y."/>
            <person name="Han B."/>
            <person name="Song L."/>
            <person name="Shu W."/>
        </authorList>
    </citation>
    <scope>NUCLEOTIDE SEQUENCE</scope>
    <source>
        <strain evidence="1">FACHB-1277</strain>
    </source>
</reference>
<dbReference type="EMBL" id="JACJPY010000020">
    <property type="protein sequence ID" value="MBD2150143.1"/>
    <property type="molecule type" value="Genomic_DNA"/>
</dbReference>
<dbReference type="RefSeq" id="WP_190350510.1">
    <property type="nucleotide sequence ID" value="NZ_JACJPY010000020.1"/>
</dbReference>
<reference evidence="1" key="1">
    <citation type="journal article" date="2015" name="ISME J.">
        <title>Draft Genome Sequence of Streptomyces incarnatus NRRL8089, which Produces the Nucleoside Antibiotic Sinefungin.</title>
        <authorList>
            <person name="Oshima K."/>
            <person name="Hattori M."/>
            <person name="Shimizu H."/>
            <person name="Fukuda K."/>
            <person name="Nemoto M."/>
            <person name="Inagaki K."/>
            <person name="Tamura T."/>
        </authorList>
    </citation>
    <scope>NUCLEOTIDE SEQUENCE</scope>
    <source>
        <strain evidence="1">FACHB-1277</strain>
    </source>
</reference>
<protein>
    <submittedName>
        <fullName evidence="1">Uncharacterized protein</fullName>
    </submittedName>
</protein>
<sequence>MKVETAASKSALVLGLSLRKKAFNCDQSISMIAYLKTRHHRAITPPKKRSAIPKDTSWIFSKYQHFSN</sequence>
<gene>
    <name evidence="1" type="ORF">H6F44_08435</name>
</gene>
<accession>A0A926USP7</accession>
<evidence type="ECO:0000313" key="1">
    <source>
        <dbReference type="EMBL" id="MBD2150143.1"/>
    </source>
</evidence>